<feature type="domain" description="VTT" evidence="2">
    <location>
        <begin position="54"/>
        <end position="157"/>
    </location>
</feature>
<evidence type="ECO:0000256" key="1">
    <source>
        <dbReference type="SAM" id="Phobius"/>
    </source>
</evidence>
<keyword evidence="1" id="KW-1133">Transmembrane helix</keyword>
<dbReference type="PANTHER" id="PTHR42709">
    <property type="entry name" value="ALKALINE PHOSPHATASE LIKE PROTEIN"/>
    <property type="match status" value="1"/>
</dbReference>
<dbReference type="GO" id="GO:0005886">
    <property type="term" value="C:plasma membrane"/>
    <property type="evidence" value="ECO:0007669"/>
    <property type="project" value="TreeGrafter"/>
</dbReference>
<keyword evidence="1" id="KW-0812">Transmembrane</keyword>
<dbReference type="AlphaFoldDB" id="A0A0F9U5G9"/>
<dbReference type="EMBL" id="LAZR01001197">
    <property type="protein sequence ID" value="KKN48898.1"/>
    <property type="molecule type" value="Genomic_DNA"/>
</dbReference>
<comment type="caution">
    <text evidence="3">The sequence shown here is derived from an EMBL/GenBank/DDBJ whole genome shotgun (WGS) entry which is preliminary data.</text>
</comment>
<gene>
    <name evidence="3" type="ORF">LCGC14_0648370</name>
</gene>
<keyword evidence="1" id="KW-0472">Membrane</keyword>
<evidence type="ECO:0000313" key="3">
    <source>
        <dbReference type="EMBL" id="KKN48898.1"/>
    </source>
</evidence>
<name>A0A0F9U5G9_9ZZZZ</name>
<feature type="transmembrane region" description="Helical" evidence="1">
    <location>
        <begin position="20"/>
        <end position="43"/>
    </location>
</feature>
<evidence type="ECO:0000259" key="2">
    <source>
        <dbReference type="Pfam" id="PF09335"/>
    </source>
</evidence>
<dbReference type="InterPro" id="IPR032816">
    <property type="entry name" value="VTT_dom"/>
</dbReference>
<dbReference type="InterPro" id="IPR051311">
    <property type="entry name" value="DedA_domain"/>
</dbReference>
<dbReference type="Pfam" id="PF09335">
    <property type="entry name" value="VTT_dom"/>
    <property type="match status" value="1"/>
</dbReference>
<feature type="transmembrane region" description="Helical" evidence="1">
    <location>
        <begin position="55"/>
        <end position="80"/>
    </location>
</feature>
<reference evidence="3" key="1">
    <citation type="journal article" date="2015" name="Nature">
        <title>Complex archaea that bridge the gap between prokaryotes and eukaryotes.</title>
        <authorList>
            <person name="Spang A."/>
            <person name="Saw J.H."/>
            <person name="Jorgensen S.L."/>
            <person name="Zaremba-Niedzwiedzka K."/>
            <person name="Martijn J."/>
            <person name="Lind A.E."/>
            <person name="van Eijk R."/>
            <person name="Schleper C."/>
            <person name="Guy L."/>
            <person name="Ettema T.J."/>
        </authorList>
    </citation>
    <scope>NUCLEOTIDE SEQUENCE</scope>
</reference>
<feature type="transmembrane region" description="Helical" evidence="1">
    <location>
        <begin position="168"/>
        <end position="190"/>
    </location>
</feature>
<sequence length="193" mass="21733">MRLFSGLYARVMIWARHKYASYWLALVSFTESSFFLVPPDIMLAPMTLARPERAWFYAGLTTIASVLGGLLGYVIGLFAFDVVQPWLISFGYMNAYLHAAEWFQRWGIWAVFLAGFTPIPFKIFTIAAGVANMALLPFVIAAFVGRGMRFFLVAGLMRWGGPELESSLHIWIDRLGWATVLALTIGYLIFISV</sequence>
<proteinExistence type="predicted"/>
<accession>A0A0F9U5G9</accession>
<organism evidence="3">
    <name type="scientific">marine sediment metagenome</name>
    <dbReference type="NCBI Taxonomy" id="412755"/>
    <lineage>
        <taxon>unclassified sequences</taxon>
        <taxon>metagenomes</taxon>
        <taxon>ecological metagenomes</taxon>
    </lineage>
</organism>
<protein>
    <recommendedName>
        <fullName evidence="2">VTT domain-containing protein</fullName>
    </recommendedName>
</protein>
<dbReference type="PANTHER" id="PTHR42709:SF11">
    <property type="entry name" value="DEDA FAMILY PROTEIN"/>
    <property type="match status" value="1"/>
</dbReference>